<dbReference type="InParanoid" id="A0A165EH38"/>
<evidence type="ECO:0000313" key="3">
    <source>
        <dbReference type="Proteomes" id="UP000076842"/>
    </source>
</evidence>
<feature type="compositionally biased region" description="Low complexity" evidence="1">
    <location>
        <begin position="93"/>
        <end position="104"/>
    </location>
</feature>
<keyword evidence="3" id="KW-1185">Reference proteome</keyword>
<evidence type="ECO:0000313" key="2">
    <source>
        <dbReference type="EMBL" id="KZT54858.1"/>
    </source>
</evidence>
<gene>
    <name evidence="2" type="ORF">CALCODRAFT_370655</name>
</gene>
<protein>
    <submittedName>
        <fullName evidence="2">Uncharacterized protein</fullName>
    </submittedName>
</protein>
<reference evidence="2 3" key="1">
    <citation type="journal article" date="2016" name="Mol. Biol. Evol.">
        <title>Comparative Genomics of Early-Diverging Mushroom-Forming Fungi Provides Insights into the Origins of Lignocellulose Decay Capabilities.</title>
        <authorList>
            <person name="Nagy L.G."/>
            <person name="Riley R."/>
            <person name="Tritt A."/>
            <person name="Adam C."/>
            <person name="Daum C."/>
            <person name="Floudas D."/>
            <person name="Sun H."/>
            <person name="Yadav J.S."/>
            <person name="Pangilinan J."/>
            <person name="Larsson K.H."/>
            <person name="Matsuura K."/>
            <person name="Barry K."/>
            <person name="Labutti K."/>
            <person name="Kuo R."/>
            <person name="Ohm R.A."/>
            <person name="Bhattacharya S.S."/>
            <person name="Shirouzu T."/>
            <person name="Yoshinaga Y."/>
            <person name="Martin F.M."/>
            <person name="Grigoriev I.V."/>
            <person name="Hibbett D.S."/>
        </authorList>
    </citation>
    <scope>NUCLEOTIDE SEQUENCE [LARGE SCALE GENOMIC DNA]</scope>
    <source>
        <strain evidence="2 3">HHB12733</strain>
    </source>
</reference>
<accession>A0A165EH38</accession>
<evidence type="ECO:0000256" key="1">
    <source>
        <dbReference type="SAM" id="MobiDB-lite"/>
    </source>
</evidence>
<name>A0A165EH38_9BASI</name>
<dbReference type="EMBL" id="KV424005">
    <property type="protein sequence ID" value="KZT54858.1"/>
    <property type="molecule type" value="Genomic_DNA"/>
</dbReference>
<organism evidence="2 3">
    <name type="scientific">Calocera cornea HHB12733</name>
    <dbReference type="NCBI Taxonomy" id="1353952"/>
    <lineage>
        <taxon>Eukaryota</taxon>
        <taxon>Fungi</taxon>
        <taxon>Dikarya</taxon>
        <taxon>Basidiomycota</taxon>
        <taxon>Agaricomycotina</taxon>
        <taxon>Dacrymycetes</taxon>
        <taxon>Dacrymycetales</taxon>
        <taxon>Dacrymycetaceae</taxon>
        <taxon>Calocera</taxon>
    </lineage>
</organism>
<sequence length="121" mass="12983">MCSTAVGVPSWPERREGKTVVINGVFPANVAPRSSTVLQRPHLTPVGHLSTKRNPRPLFKLQPPSPQTHLSPISSPKAKAHANAIRPPHTRQRSSSSVRVASASPSDEGGPLRRPVPDLAQ</sequence>
<dbReference type="AlphaFoldDB" id="A0A165EH38"/>
<dbReference type="Proteomes" id="UP000076842">
    <property type="component" value="Unassembled WGS sequence"/>
</dbReference>
<proteinExistence type="predicted"/>
<feature type="region of interest" description="Disordered" evidence="1">
    <location>
        <begin position="41"/>
        <end position="121"/>
    </location>
</feature>